<accession>A0A4R3I3K7</accession>
<dbReference type="Gene3D" id="3.30.70.2740">
    <property type="match status" value="1"/>
</dbReference>
<name>A0A4R3I3K7_PAULE</name>
<dbReference type="Proteomes" id="UP000295382">
    <property type="component" value="Unassembled WGS sequence"/>
</dbReference>
<evidence type="ECO:0000256" key="3">
    <source>
        <dbReference type="ARBA" id="ARBA00022630"/>
    </source>
</evidence>
<evidence type="ECO:0000313" key="7">
    <source>
        <dbReference type="Proteomes" id="UP000295382"/>
    </source>
</evidence>
<dbReference type="OrthoDB" id="8522822at2"/>
<dbReference type="InterPro" id="IPR016169">
    <property type="entry name" value="FAD-bd_PCMH_sub2"/>
</dbReference>
<dbReference type="InterPro" id="IPR036318">
    <property type="entry name" value="FAD-bd_PCMH-like_sf"/>
</dbReference>
<dbReference type="FunFam" id="1.10.45.10:FF:000001">
    <property type="entry name" value="D-lactate dehydrogenase mitochondrial"/>
    <property type="match status" value="1"/>
</dbReference>
<dbReference type="InterPro" id="IPR006094">
    <property type="entry name" value="Oxid_FAD_bind_N"/>
</dbReference>
<feature type="domain" description="FAD-binding PCMH-type" evidence="5">
    <location>
        <begin position="35"/>
        <end position="216"/>
    </location>
</feature>
<dbReference type="PROSITE" id="PS51387">
    <property type="entry name" value="FAD_PCMH"/>
    <property type="match status" value="1"/>
</dbReference>
<evidence type="ECO:0000313" key="6">
    <source>
        <dbReference type="EMBL" id="TCS39633.1"/>
    </source>
</evidence>
<dbReference type="GO" id="GO:0071949">
    <property type="term" value="F:FAD binding"/>
    <property type="evidence" value="ECO:0007669"/>
    <property type="project" value="InterPro"/>
</dbReference>
<comment type="similarity">
    <text evidence="2">Belongs to the FAD-binding oxidoreductase/transferase type 4 family.</text>
</comment>
<evidence type="ECO:0000259" key="5">
    <source>
        <dbReference type="PROSITE" id="PS51387"/>
    </source>
</evidence>
<dbReference type="Pfam" id="PF02913">
    <property type="entry name" value="FAD-oxidase_C"/>
    <property type="match status" value="1"/>
</dbReference>
<dbReference type="Gene3D" id="1.10.45.10">
    <property type="entry name" value="Vanillyl-alcohol Oxidase, Chain A, domain 4"/>
    <property type="match status" value="1"/>
</dbReference>
<dbReference type="Gene3D" id="3.30.43.10">
    <property type="entry name" value="Uridine Diphospho-n-acetylenolpyruvylglucosamine Reductase, domain 2"/>
    <property type="match status" value="1"/>
</dbReference>
<comment type="cofactor">
    <cofactor evidence="1">
        <name>FAD</name>
        <dbReference type="ChEBI" id="CHEBI:57692"/>
    </cofactor>
</comment>
<dbReference type="RefSeq" id="WP_132257098.1">
    <property type="nucleotide sequence ID" value="NZ_SLZQ01000001.1"/>
</dbReference>
<dbReference type="PANTHER" id="PTHR43716">
    <property type="entry name" value="D-2-HYDROXYGLUTARATE DEHYDROGENASE, MITOCHONDRIAL"/>
    <property type="match status" value="1"/>
</dbReference>
<dbReference type="InterPro" id="IPR051264">
    <property type="entry name" value="FAD-oxidored/transferase_4"/>
</dbReference>
<keyword evidence="3" id="KW-0285">Flavoprotein</keyword>
<organism evidence="6 7">
    <name type="scientific">Paucimonas lemoignei</name>
    <name type="common">Pseudomonas lemoignei</name>
    <dbReference type="NCBI Taxonomy" id="29443"/>
    <lineage>
        <taxon>Bacteria</taxon>
        <taxon>Pseudomonadati</taxon>
        <taxon>Pseudomonadota</taxon>
        <taxon>Betaproteobacteria</taxon>
        <taxon>Burkholderiales</taxon>
        <taxon>Burkholderiaceae</taxon>
        <taxon>Paucimonas</taxon>
    </lineage>
</organism>
<dbReference type="EMBL" id="SLZQ01000001">
    <property type="protein sequence ID" value="TCS39633.1"/>
    <property type="molecule type" value="Genomic_DNA"/>
</dbReference>
<dbReference type="InterPro" id="IPR016166">
    <property type="entry name" value="FAD-bd_PCMH"/>
</dbReference>
<gene>
    <name evidence="6" type="ORF">EDC30_101590</name>
</gene>
<keyword evidence="4" id="KW-0274">FAD</keyword>
<dbReference type="InterPro" id="IPR016164">
    <property type="entry name" value="FAD-linked_Oxase-like_C"/>
</dbReference>
<dbReference type="GO" id="GO:0003824">
    <property type="term" value="F:catalytic activity"/>
    <property type="evidence" value="ECO:0007669"/>
    <property type="project" value="InterPro"/>
</dbReference>
<dbReference type="SUPFAM" id="SSF56176">
    <property type="entry name" value="FAD-binding/transporter-associated domain-like"/>
    <property type="match status" value="1"/>
</dbReference>
<dbReference type="SUPFAM" id="SSF55103">
    <property type="entry name" value="FAD-linked oxidases, C-terminal domain"/>
    <property type="match status" value="1"/>
</dbReference>
<dbReference type="Gene3D" id="3.30.70.2190">
    <property type="match status" value="1"/>
</dbReference>
<protein>
    <submittedName>
        <fullName evidence="6">D-lactate dehydrogenase (Cytochrome)</fullName>
    </submittedName>
</protein>
<dbReference type="Gene3D" id="3.30.465.10">
    <property type="match status" value="1"/>
</dbReference>
<evidence type="ECO:0000256" key="4">
    <source>
        <dbReference type="ARBA" id="ARBA00022827"/>
    </source>
</evidence>
<evidence type="ECO:0000256" key="1">
    <source>
        <dbReference type="ARBA" id="ARBA00001974"/>
    </source>
</evidence>
<reference evidence="6 7" key="1">
    <citation type="submission" date="2019-03" db="EMBL/GenBank/DDBJ databases">
        <title>Genomic Encyclopedia of Type Strains, Phase IV (KMG-IV): sequencing the most valuable type-strain genomes for metagenomic binning, comparative biology and taxonomic classification.</title>
        <authorList>
            <person name="Goeker M."/>
        </authorList>
    </citation>
    <scope>NUCLEOTIDE SEQUENCE [LARGE SCALE GENOMIC DNA]</scope>
    <source>
        <strain evidence="6 7">DSM 7445</strain>
    </source>
</reference>
<dbReference type="InterPro" id="IPR016167">
    <property type="entry name" value="FAD-bd_PCMH_sub1"/>
</dbReference>
<sequence length="468" mass="50113">MNAFLDGCRAVVGPAHVLTSPGDLIAYVTDHRRRHIGAALAVVRPGNTEEVAAIVRLCQQHRVPIVPQGGNTGLVLGSVPDTSGNALVLSLTRLNRIRGIDTVNDTLIAEAGCILKNVQDAAADAGRLFPLSLASEGSCTIGGNLSSNAGGTAVLRYGNARELCLGLEVVTAEGEIWDGLRGLRKDNTGYDLRDLFIGAEGTLGIISAAVLKIYPRPRAQLTALAAVRNPAAALALLASAREHCGDTLTGFELMSEICLQLVQKHFPELHSPFSQRHPHYVLLELSDQESEQHASQLLETVIGNALEAGLIEDAVVATSMAQSAQLWKLREHISAAQAAEGKNIKHDIAVPISRIGDFIDTTDRLLAEAFPGCRLVTFGHLGDGNLHYNVSAPEGMPDDLFLARQAAVNRVVHDSVHRYDGSISAEHGLGALKREEILRYKSPVELRLQHAIKNALDPLNLMNPGKLI</sequence>
<dbReference type="GO" id="GO:0022904">
    <property type="term" value="P:respiratory electron transport chain"/>
    <property type="evidence" value="ECO:0007669"/>
    <property type="project" value="TreeGrafter"/>
</dbReference>
<dbReference type="Pfam" id="PF01565">
    <property type="entry name" value="FAD_binding_4"/>
    <property type="match status" value="1"/>
</dbReference>
<comment type="caution">
    <text evidence="6">The sequence shown here is derived from an EMBL/GenBank/DDBJ whole genome shotgun (WGS) entry which is preliminary data.</text>
</comment>
<dbReference type="PANTHER" id="PTHR43716:SF2">
    <property type="entry name" value="BLL6224 PROTEIN"/>
    <property type="match status" value="1"/>
</dbReference>
<dbReference type="AlphaFoldDB" id="A0A4R3I3K7"/>
<evidence type="ECO:0000256" key="2">
    <source>
        <dbReference type="ARBA" id="ARBA00008000"/>
    </source>
</evidence>
<dbReference type="InterPro" id="IPR004113">
    <property type="entry name" value="FAD-bd_oxidored_4_C"/>
</dbReference>
<dbReference type="InterPro" id="IPR016171">
    <property type="entry name" value="Vanillyl_alc_oxidase_C-sub2"/>
</dbReference>
<proteinExistence type="inferred from homology"/>
<keyword evidence="7" id="KW-1185">Reference proteome</keyword>